<dbReference type="Pfam" id="PF18412">
    <property type="entry name" value="Wza_C"/>
    <property type="match status" value="1"/>
</dbReference>
<dbReference type="Gene3D" id="3.30.1950.10">
    <property type="entry name" value="wza like domain"/>
    <property type="match status" value="1"/>
</dbReference>
<evidence type="ECO:0000256" key="4">
    <source>
        <dbReference type="ARBA" id="ARBA00022452"/>
    </source>
</evidence>
<comment type="subcellular location">
    <subcellularLocation>
        <location evidence="1">Cell outer membrane</location>
        <topology evidence="1">Multi-pass membrane protein</topology>
    </subcellularLocation>
</comment>
<evidence type="ECO:0000256" key="2">
    <source>
        <dbReference type="ARBA" id="ARBA00009450"/>
    </source>
</evidence>
<sequence>MKKNRAFIILSFALLVNGCVLAPGQRMSGEGLVRGTPTDSSQIQLVTITPQLLTEDNAAVLSATVPQALLSYKPEPYRVGPGDTLYITVWDHPELTSPAGSQQQTAANGRLIRSDGTMFYPYVGSVKVAGMTIEEVRQDISTKIAKYVERPQVDVGVVGYNSQHVLLQGAFKNTNPQPITTVPLTLGQALGTAAVNADQANMSDLILTRDGQDYHLDLTALGNGHGIAQNIYLKPGDRLLLPFNDTQEVYVMGEVLHPLAVTFRSVSDISLTQALGRAGGLNPVTSDGKEVYVIRGAKNLENAPAKVFQLDARSPAAFALGDQFRVKPGDVVFVGAAGVTRWNRVLSQLLPSATLLSSAAAANYSATH</sequence>
<evidence type="ECO:0000256" key="3">
    <source>
        <dbReference type="ARBA" id="ARBA00022448"/>
    </source>
</evidence>
<evidence type="ECO:0000256" key="1">
    <source>
        <dbReference type="ARBA" id="ARBA00004571"/>
    </source>
</evidence>
<keyword evidence="13" id="KW-0998">Cell outer membrane</keyword>
<keyword evidence="9" id="KW-0406">Ion transport</keyword>
<gene>
    <name evidence="19" type="ORF">ABIE04_002804</name>
</gene>
<evidence type="ECO:0000313" key="20">
    <source>
        <dbReference type="Proteomes" id="UP001549251"/>
    </source>
</evidence>
<keyword evidence="7 15" id="KW-0732">Signal</keyword>
<dbReference type="PANTHER" id="PTHR33619:SF3">
    <property type="entry name" value="POLYSACCHARIDE EXPORT PROTEIN GFCE-RELATED"/>
    <property type="match status" value="1"/>
</dbReference>
<keyword evidence="4" id="KW-1134">Transmembrane beta strand</keyword>
<evidence type="ECO:0000256" key="13">
    <source>
        <dbReference type="ARBA" id="ARBA00023237"/>
    </source>
</evidence>
<comment type="similarity">
    <text evidence="2">Belongs to the BexD/CtrA/VexA family.</text>
</comment>
<organism evidence="19 20">
    <name type="scientific">Rhodanobacter soli</name>
    <dbReference type="NCBI Taxonomy" id="590609"/>
    <lineage>
        <taxon>Bacteria</taxon>
        <taxon>Pseudomonadati</taxon>
        <taxon>Pseudomonadota</taxon>
        <taxon>Gammaproteobacteria</taxon>
        <taxon>Lysobacterales</taxon>
        <taxon>Rhodanobacteraceae</taxon>
        <taxon>Rhodanobacter</taxon>
    </lineage>
</organism>
<evidence type="ECO:0000256" key="10">
    <source>
        <dbReference type="ARBA" id="ARBA00023114"/>
    </source>
</evidence>
<evidence type="ECO:0000259" key="16">
    <source>
        <dbReference type="Pfam" id="PF02563"/>
    </source>
</evidence>
<keyword evidence="8" id="KW-0625">Polysaccharide transport</keyword>
<keyword evidence="3" id="KW-0813">Transport</keyword>
<dbReference type="Pfam" id="PF22461">
    <property type="entry name" value="SLBB_2"/>
    <property type="match status" value="2"/>
</dbReference>
<evidence type="ECO:0000256" key="14">
    <source>
        <dbReference type="ARBA" id="ARBA00023288"/>
    </source>
</evidence>
<evidence type="ECO:0000259" key="17">
    <source>
        <dbReference type="Pfam" id="PF18412"/>
    </source>
</evidence>
<reference evidence="19 20" key="1">
    <citation type="submission" date="2024-06" db="EMBL/GenBank/DDBJ databases">
        <title>Sorghum-associated microbial communities from plants grown in Nebraska, USA.</title>
        <authorList>
            <person name="Schachtman D."/>
        </authorList>
    </citation>
    <scope>NUCLEOTIDE SEQUENCE [LARGE SCALE GENOMIC DNA]</scope>
    <source>
        <strain evidence="19 20">1757</strain>
    </source>
</reference>
<accession>A0ABV2Q014</accession>
<keyword evidence="6" id="KW-0812">Transmembrane</keyword>
<dbReference type="PANTHER" id="PTHR33619">
    <property type="entry name" value="POLYSACCHARIDE EXPORT PROTEIN GFCE-RELATED"/>
    <property type="match status" value="1"/>
</dbReference>
<dbReference type="InterPro" id="IPR003715">
    <property type="entry name" value="Poly_export_N"/>
</dbReference>
<keyword evidence="20" id="KW-1185">Reference proteome</keyword>
<proteinExistence type="inferred from homology"/>
<evidence type="ECO:0000256" key="12">
    <source>
        <dbReference type="ARBA" id="ARBA00023139"/>
    </source>
</evidence>
<evidence type="ECO:0000256" key="11">
    <source>
        <dbReference type="ARBA" id="ARBA00023136"/>
    </source>
</evidence>
<protein>
    <submittedName>
        <fullName evidence="19">Polysaccharide export outer membrane protein</fullName>
    </submittedName>
</protein>
<evidence type="ECO:0000256" key="5">
    <source>
        <dbReference type="ARBA" id="ARBA00022597"/>
    </source>
</evidence>
<evidence type="ECO:0000259" key="18">
    <source>
        <dbReference type="Pfam" id="PF22461"/>
    </source>
</evidence>
<keyword evidence="11" id="KW-0472">Membrane</keyword>
<comment type="caution">
    <text evidence="19">The sequence shown here is derived from an EMBL/GenBank/DDBJ whole genome shotgun (WGS) entry which is preliminary data.</text>
</comment>
<evidence type="ECO:0000256" key="8">
    <source>
        <dbReference type="ARBA" id="ARBA00023047"/>
    </source>
</evidence>
<dbReference type="InterPro" id="IPR040716">
    <property type="entry name" value="Wza_C"/>
</dbReference>
<feature type="domain" description="Outer-membrane lipoprotein Wza C-terminal" evidence="17">
    <location>
        <begin position="337"/>
        <end position="356"/>
    </location>
</feature>
<evidence type="ECO:0000256" key="15">
    <source>
        <dbReference type="SAM" id="SignalP"/>
    </source>
</evidence>
<keyword evidence="5" id="KW-0762">Sugar transport</keyword>
<dbReference type="EMBL" id="JBEPSD010000002">
    <property type="protein sequence ID" value="MET4570443.1"/>
    <property type="molecule type" value="Genomic_DNA"/>
</dbReference>
<feature type="domain" description="SLBB" evidence="18">
    <location>
        <begin position="247"/>
        <end position="334"/>
    </location>
</feature>
<evidence type="ECO:0000256" key="7">
    <source>
        <dbReference type="ARBA" id="ARBA00022729"/>
    </source>
</evidence>
<dbReference type="InterPro" id="IPR049712">
    <property type="entry name" value="Poly_export"/>
</dbReference>
<feature type="domain" description="Polysaccharide export protein N-terminal" evidence="16">
    <location>
        <begin position="73"/>
        <end position="157"/>
    </location>
</feature>
<keyword evidence="10" id="KW-0626">Porin</keyword>
<dbReference type="InterPro" id="IPR054765">
    <property type="entry name" value="SLBB_dom"/>
</dbReference>
<evidence type="ECO:0000256" key="9">
    <source>
        <dbReference type="ARBA" id="ARBA00023065"/>
    </source>
</evidence>
<name>A0ABV2Q014_9GAMM</name>
<dbReference type="Proteomes" id="UP001549251">
    <property type="component" value="Unassembled WGS sequence"/>
</dbReference>
<keyword evidence="12" id="KW-0564">Palmitate</keyword>
<keyword evidence="14" id="KW-0449">Lipoprotein</keyword>
<feature type="chain" id="PRO_5046554086" evidence="15">
    <location>
        <begin position="23"/>
        <end position="368"/>
    </location>
</feature>
<feature type="signal peptide" evidence="15">
    <location>
        <begin position="1"/>
        <end position="22"/>
    </location>
</feature>
<feature type="domain" description="SLBB" evidence="18">
    <location>
        <begin position="163"/>
        <end position="238"/>
    </location>
</feature>
<evidence type="ECO:0000256" key="6">
    <source>
        <dbReference type="ARBA" id="ARBA00022692"/>
    </source>
</evidence>
<dbReference type="Pfam" id="PF02563">
    <property type="entry name" value="Poly_export"/>
    <property type="match status" value="1"/>
</dbReference>
<evidence type="ECO:0000313" key="19">
    <source>
        <dbReference type="EMBL" id="MET4570443.1"/>
    </source>
</evidence>
<dbReference type="Gene3D" id="3.10.560.10">
    <property type="entry name" value="Outer membrane lipoprotein wza domain like"/>
    <property type="match status" value="2"/>
</dbReference>